<dbReference type="GeneID" id="9801516"/>
<evidence type="ECO:0000313" key="3">
    <source>
        <dbReference type="Proteomes" id="UP000483820"/>
    </source>
</evidence>
<accession>A0A6A5G150</accession>
<dbReference type="AlphaFoldDB" id="A0A6A5G150"/>
<evidence type="ECO:0000256" key="1">
    <source>
        <dbReference type="SAM" id="MobiDB-lite"/>
    </source>
</evidence>
<dbReference type="KEGG" id="crq:GCK72_025143"/>
<sequence>MPLDRSYTDVEKEIVRRLSSKPDLAGLYNTVRKFENSQSLLHAVAEFVMHEYQCASGKNIAQPYEGMLTISDIRCMRQDFEEGLNMSQQMAERILLFRLVEVYERQIETFKPKTLCFKLNTCAMNETSSSPFSKVESQFEEIFDFEETEDIFTKKYLLFPNYYERYGYVTLVINPGAAIKKKNKKKSRYNSKECVMVHIGNRDFMMRYMERVVPRIEKLLELFLGLYAEEKGYLELDKSRIINLLRYTDTLHRNDRPYQMIHLMEKMLETHHPLSDFDTILKEIKTNSRTAFQIDAIRFQMLSSIEIAIKEGDDEPRKHLLGKAQRAGEFYRQRRAQLEREEAIAAGVPQTDSEGRPLSKRFKPNEVFTIED</sequence>
<organism evidence="2 3">
    <name type="scientific">Caenorhabditis remanei</name>
    <name type="common">Caenorhabditis vulgaris</name>
    <dbReference type="NCBI Taxonomy" id="31234"/>
    <lineage>
        <taxon>Eukaryota</taxon>
        <taxon>Metazoa</taxon>
        <taxon>Ecdysozoa</taxon>
        <taxon>Nematoda</taxon>
        <taxon>Chromadorea</taxon>
        <taxon>Rhabditida</taxon>
        <taxon>Rhabditina</taxon>
        <taxon>Rhabditomorpha</taxon>
        <taxon>Rhabditoidea</taxon>
        <taxon>Rhabditidae</taxon>
        <taxon>Peloderinae</taxon>
        <taxon>Caenorhabditis</taxon>
    </lineage>
</organism>
<comment type="caution">
    <text evidence="2">The sequence shown here is derived from an EMBL/GenBank/DDBJ whole genome shotgun (WGS) entry which is preliminary data.</text>
</comment>
<reference evidence="2 3" key="1">
    <citation type="submission" date="2019-12" db="EMBL/GenBank/DDBJ databases">
        <title>Chromosome-level assembly of the Caenorhabditis remanei genome.</title>
        <authorList>
            <person name="Teterina A.A."/>
            <person name="Willis J.H."/>
            <person name="Phillips P.C."/>
        </authorList>
    </citation>
    <scope>NUCLEOTIDE SEQUENCE [LARGE SCALE GENOMIC DNA]</scope>
    <source>
        <strain evidence="2 3">PX506</strain>
        <tissue evidence="2">Whole organism</tissue>
    </source>
</reference>
<gene>
    <name evidence="2" type="ORF">GCK72_025143</name>
</gene>
<feature type="region of interest" description="Disordered" evidence="1">
    <location>
        <begin position="344"/>
        <end position="364"/>
    </location>
</feature>
<dbReference type="RefSeq" id="XP_003098523.2">
    <property type="nucleotide sequence ID" value="XM_003098475.2"/>
</dbReference>
<dbReference type="CTD" id="9801516"/>
<protein>
    <submittedName>
        <fullName evidence="2">Uncharacterized protein</fullName>
    </submittedName>
</protein>
<dbReference type="Proteomes" id="UP000483820">
    <property type="component" value="Chromosome X"/>
</dbReference>
<evidence type="ECO:0000313" key="2">
    <source>
        <dbReference type="EMBL" id="KAF1748676.1"/>
    </source>
</evidence>
<name>A0A6A5G150_CAERE</name>
<dbReference type="EMBL" id="WUAV01000006">
    <property type="protein sequence ID" value="KAF1748676.1"/>
    <property type="molecule type" value="Genomic_DNA"/>
</dbReference>
<proteinExistence type="predicted"/>